<sequence length="53" mass="6035">MALKPEQKEFIEQKVKELGSLEAAEAFYCAKKPISVVAKYAMKQAKKLYKEAK</sequence>
<dbReference type="AlphaFoldDB" id="A0A0F9SYL1"/>
<reference evidence="1" key="1">
    <citation type="journal article" date="2015" name="Nature">
        <title>Complex archaea that bridge the gap between prokaryotes and eukaryotes.</title>
        <authorList>
            <person name="Spang A."/>
            <person name="Saw J.H."/>
            <person name="Jorgensen S.L."/>
            <person name="Zaremba-Niedzwiedzka K."/>
            <person name="Martijn J."/>
            <person name="Lind A.E."/>
            <person name="van Eijk R."/>
            <person name="Schleper C."/>
            <person name="Guy L."/>
            <person name="Ettema T.J."/>
        </authorList>
    </citation>
    <scope>NUCLEOTIDE SEQUENCE</scope>
</reference>
<name>A0A0F9SYL1_9ZZZZ</name>
<accession>A0A0F9SYL1</accession>
<dbReference type="EMBL" id="LAZR01000467">
    <property type="protein sequence ID" value="KKN67732.1"/>
    <property type="molecule type" value="Genomic_DNA"/>
</dbReference>
<gene>
    <name evidence="1" type="ORF">LCGC14_0458800</name>
</gene>
<protein>
    <submittedName>
        <fullName evidence="1">Uncharacterized protein</fullName>
    </submittedName>
</protein>
<organism evidence="1">
    <name type="scientific">marine sediment metagenome</name>
    <dbReference type="NCBI Taxonomy" id="412755"/>
    <lineage>
        <taxon>unclassified sequences</taxon>
        <taxon>metagenomes</taxon>
        <taxon>ecological metagenomes</taxon>
    </lineage>
</organism>
<evidence type="ECO:0000313" key="1">
    <source>
        <dbReference type="EMBL" id="KKN67732.1"/>
    </source>
</evidence>
<proteinExistence type="predicted"/>
<comment type="caution">
    <text evidence="1">The sequence shown here is derived from an EMBL/GenBank/DDBJ whole genome shotgun (WGS) entry which is preliminary data.</text>
</comment>